<name>A0A6J5LZN5_9CAUD</name>
<evidence type="ECO:0000256" key="1">
    <source>
        <dbReference type="SAM" id="Phobius"/>
    </source>
</evidence>
<keyword evidence="1" id="KW-0812">Transmembrane</keyword>
<accession>A0A6J5LZN5</accession>
<evidence type="ECO:0000313" key="2">
    <source>
        <dbReference type="EMBL" id="CAB4140045.1"/>
    </source>
</evidence>
<proteinExistence type="predicted"/>
<gene>
    <name evidence="2" type="ORF">UFOVP407_12</name>
</gene>
<feature type="transmembrane region" description="Helical" evidence="1">
    <location>
        <begin position="22"/>
        <end position="42"/>
    </location>
</feature>
<dbReference type="EMBL" id="LR796379">
    <property type="protein sequence ID" value="CAB4140045.1"/>
    <property type="molecule type" value="Genomic_DNA"/>
</dbReference>
<keyword evidence="1" id="KW-1133">Transmembrane helix</keyword>
<sequence>MIPAFLIPIAARLVGERFAKPLAAVAMAATIIAALFVTLQCVRRDAVNDYKAEQRAEIARQNAAQRVLEADAAMARTNSLNASTARDRAKIEDIDNATANLPDARPTRRQLERACAELRFTPPACAGLRPE</sequence>
<keyword evidence="1" id="KW-0472">Membrane</keyword>
<protein>
    <submittedName>
        <fullName evidence="2">Uncharacterized protein</fullName>
    </submittedName>
</protein>
<organism evidence="2">
    <name type="scientific">uncultured Caudovirales phage</name>
    <dbReference type="NCBI Taxonomy" id="2100421"/>
    <lineage>
        <taxon>Viruses</taxon>
        <taxon>Duplodnaviria</taxon>
        <taxon>Heunggongvirae</taxon>
        <taxon>Uroviricota</taxon>
        <taxon>Caudoviricetes</taxon>
        <taxon>Peduoviridae</taxon>
        <taxon>Maltschvirus</taxon>
        <taxon>Maltschvirus maltsch</taxon>
    </lineage>
</organism>
<reference evidence="2" key="1">
    <citation type="submission" date="2020-04" db="EMBL/GenBank/DDBJ databases">
        <authorList>
            <person name="Chiriac C."/>
            <person name="Salcher M."/>
            <person name="Ghai R."/>
            <person name="Kavagutti S V."/>
        </authorList>
    </citation>
    <scope>NUCLEOTIDE SEQUENCE</scope>
</reference>